<keyword evidence="1" id="KW-0472">Membrane</keyword>
<organism evidence="2 3">
    <name type="scientific">Acetomicrobium hydrogeniformans ATCC BAA-1850</name>
    <dbReference type="NCBI Taxonomy" id="592015"/>
    <lineage>
        <taxon>Bacteria</taxon>
        <taxon>Thermotogati</taxon>
        <taxon>Synergistota</taxon>
        <taxon>Synergistia</taxon>
        <taxon>Synergistales</taxon>
        <taxon>Acetomicrobiaceae</taxon>
        <taxon>Acetomicrobium</taxon>
    </lineage>
</organism>
<proteinExistence type="predicted"/>
<evidence type="ECO:0000313" key="2">
    <source>
        <dbReference type="EMBL" id="KRT35100.1"/>
    </source>
</evidence>
<keyword evidence="3" id="KW-1185">Reference proteome</keyword>
<evidence type="ECO:0000313" key="3">
    <source>
        <dbReference type="Proteomes" id="UP000005273"/>
    </source>
</evidence>
<name>A0A0T5X9P8_9BACT</name>
<reference evidence="3" key="1">
    <citation type="submission" date="2012-09" db="EMBL/GenBank/DDBJ databases">
        <authorList>
            <person name="Weinstock G."/>
            <person name="Sodergren E."/>
            <person name="Clifton S."/>
            <person name="Fulton L."/>
            <person name="Fulton B."/>
            <person name="Courtney L."/>
            <person name="Fronick C."/>
            <person name="Harrison M."/>
            <person name="Strong C."/>
            <person name="Farmer C."/>
            <person name="Delehaunty K."/>
            <person name="Markovic C."/>
            <person name="Hall O."/>
            <person name="Minx P."/>
            <person name="Tomlinson C."/>
            <person name="Mitreva M."/>
            <person name="Nelson J."/>
            <person name="Hou S."/>
            <person name="Wollam A."/>
            <person name="Pepin K.H."/>
            <person name="Johnson M."/>
            <person name="Bhonagiri V."/>
            <person name="Nash W.E."/>
            <person name="Suruliraj S."/>
            <person name="Warren W."/>
            <person name="Chinwalla A."/>
            <person name="Mardis E.R."/>
            <person name="Wilson R.K."/>
        </authorList>
    </citation>
    <scope>NUCLEOTIDE SEQUENCE [LARGE SCALE GENOMIC DNA]</scope>
    <source>
        <strain evidence="3">OS1</strain>
    </source>
</reference>
<feature type="transmembrane region" description="Helical" evidence="1">
    <location>
        <begin position="6"/>
        <end position="37"/>
    </location>
</feature>
<dbReference type="AlphaFoldDB" id="A0A0T5X9P8"/>
<comment type="caution">
    <text evidence="2">The sequence shown here is derived from an EMBL/GenBank/DDBJ whole genome shotgun (WGS) entry which is preliminary data.</text>
</comment>
<gene>
    <name evidence="2" type="ORF">HMPREF1705_04760</name>
</gene>
<dbReference type="EMBL" id="ACJX03000001">
    <property type="protein sequence ID" value="KRT35100.1"/>
    <property type="molecule type" value="Genomic_DNA"/>
</dbReference>
<keyword evidence="1" id="KW-0812">Transmembrane</keyword>
<accession>A0A0T5X9P8</accession>
<dbReference type="Proteomes" id="UP000005273">
    <property type="component" value="Unassembled WGS sequence"/>
</dbReference>
<protein>
    <submittedName>
        <fullName evidence="2">Uncharacterized protein</fullName>
    </submittedName>
</protein>
<sequence length="48" mass="5674">MSGNFLLFIFLTFLVFLYFFLAGLCRFFDSVFVLFTIHRRESSLLKVG</sequence>
<keyword evidence="1" id="KW-1133">Transmembrane helix</keyword>
<evidence type="ECO:0000256" key="1">
    <source>
        <dbReference type="SAM" id="Phobius"/>
    </source>
</evidence>